<keyword evidence="1" id="KW-0472">Membrane</keyword>
<proteinExistence type="predicted"/>
<feature type="transmembrane region" description="Helical" evidence="1">
    <location>
        <begin position="43"/>
        <end position="61"/>
    </location>
</feature>
<organism evidence="2">
    <name type="scientific">marine sediment metagenome</name>
    <dbReference type="NCBI Taxonomy" id="412755"/>
    <lineage>
        <taxon>unclassified sequences</taxon>
        <taxon>metagenomes</taxon>
        <taxon>ecological metagenomes</taxon>
    </lineage>
</organism>
<dbReference type="AlphaFoldDB" id="A0A0F9ICH5"/>
<sequence length="69" mass="8337">MEQEEIYSVQRKMAWINTQLIVLNLFISVNIVSLVLIKSMIFRAISFFIISLFTLIVWYKWKKKIRDLI</sequence>
<dbReference type="EMBL" id="LAZR01012747">
    <property type="protein sequence ID" value="KKM25286.1"/>
    <property type="molecule type" value="Genomic_DNA"/>
</dbReference>
<evidence type="ECO:0000313" key="2">
    <source>
        <dbReference type="EMBL" id="KKM25286.1"/>
    </source>
</evidence>
<keyword evidence="1" id="KW-1133">Transmembrane helix</keyword>
<accession>A0A0F9ICH5</accession>
<reference evidence="2" key="1">
    <citation type="journal article" date="2015" name="Nature">
        <title>Complex archaea that bridge the gap between prokaryotes and eukaryotes.</title>
        <authorList>
            <person name="Spang A."/>
            <person name="Saw J.H."/>
            <person name="Jorgensen S.L."/>
            <person name="Zaremba-Niedzwiedzka K."/>
            <person name="Martijn J."/>
            <person name="Lind A.E."/>
            <person name="van Eijk R."/>
            <person name="Schleper C."/>
            <person name="Guy L."/>
            <person name="Ettema T.J."/>
        </authorList>
    </citation>
    <scope>NUCLEOTIDE SEQUENCE</scope>
</reference>
<feature type="transmembrane region" description="Helical" evidence="1">
    <location>
        <begin position="20"/>
        <end position="37"/>
    </location>
</feature>
<name>A0A0F9ICH5_9ZZZZ</name>
<evidence type="ECO:0000256" key="1">
    <source>
        <dbReference type="SAM" id="Phobius"/>
    </source>
</evidence>
<gene>
    <name evidence="2" type="ORF">LCGC14_1596530</name>
</gene>
<protein>
    <submittedName>
        <fullName evidence="2">Uncharacterized protein</fullName>
    </submittedName>
</protein>
<keyword evidence="1" id="KW-0812">Transmembrane</keyword>
<comment type="caution">
    <text evidence="2">The sequence shown here is derived from an EMBL/GenBank/DDBJ whole genome shotgun (WGS) entry which is preliminary data.</text>
</comment>